<keyword evidence="5 9" id="KW-0653">Protein transport</keyword>
<dbReference type="RefSeq" id="WP_166283443.1">
    <property type="nucleotide sequence ID" value="NZ_JAANNP010000019.1"/>
</dbReference>
<dbReference type="PANTHER" id="PTHR33910">
    <property type="entry name" value="PROTEIN TRANSLOCASE SUBUNIT SECE"/>
    <property type="match status" value="1"/>
</dbReference>
<dbReference type="Gene3D" id="1.20.5.1030">
    <property type="entry name" value="Preprotein translocase secy subunit"/>
    <property type="match status" value="1"/>
</dbReference>
<dbReference type="HAMAP" id="MF_00422">
    <property type="entry name" value="SecE"/>
    <property type="match status" value="1"/>
</dbReference>
<dbReference type="PANTHER" id="PTHR33910:SF1">
    <property type="entry name" value="PROTEIN TRANSLOCASE SUBUNIT SECE"/>
    <property type="match status" value="1"/>
</dbReference>
<protein>
    <recommendedName>
        <fullName evidence="9">Protein translocase subunit SecE</fullName>
    </recommendedName>
</protein>
<evidence type="ECO:0000256" key="10">
    <source>
        <dbReference type="SAM" id="MobiDB-lite"/>
    </source>
</evidence>
<dbReference type="Proteomes" id="UP000800981">
    <property type="component" value="Unassembled WGS sequence"/>
</dbReference>
<evidence type="ECO:0000313" key="11">
    <source>
        <dbReference type="EMBL" id="NHC15202.1"/>
    </source>
</evidence>
<evidence type="ECO:0000256" key="2">
    <source>
        <dbReference type="ARBA" id="ARBA00022448"/>
    </source>
</evidence>
<comment type="subcellular location">
    <subcellularLocation>
        <location evidence="9">Cell membrane</location>
        <topology evidence="9">Single-pass membrane protein</topology>
    </subcellularLocation>
    <subcellularLocation>
        <location evidence="1">Membrane</location>
    </subcellularLocation>
</comment>
<dbReference type="EMBL" id="JAANNP010000019">
    <property type="protein sequence ID" value="NHC15202.1"/>
    <property type="molecule type" value="Genomic_DNA"/>
</dbReference>
<dbReference type="NCBIfam" id="TIGR00964">
    <property type="entry name" value="secE_bact"/>
    <property type="match status" value="1"/>
</dbReference>
<keyword evidence="4 9" id="KW-0812">Transmembrane</keyword>
<dbReference type="InterPro" id="IPR001901">
    <property type="entry name" value="Translocase_SecE/Sec61-g"/>
</dbReference>
<feature type="compositionally biased region" description="Basic and acidic residues" evidence="10">
    <location>
        <begin position="1"/>
        <end position="35"/>
    </location>
</feature>
<keyword evidence="3 9" id="KW-1003">Cell membrane</keyword>
<evidence type="ECO:0000256" key="9">
    <source>
        <dbReference type="HAMAP-Rule" id="MF_00422"/>
    </source>
</evidence>
<gene>
    <name evidence="9 11" type="primary">secE</name>
    <name evidence="11" type="ORF">G9H71_15555</name>
</gene>
<evidence type="ECO:0000256" key="6">
    <source>
        <dbReference type="ARBA" id="ARBA00022989"/>
    </source>
</evidence>
<keyword evidence="8 9" id="KW-0472">Membrane</keyword>
<name>A0ABX0GWL7_9ACTN</name>
<proteinExistence type="inferred from homology"/>
<comment type="caution">
    <text evidence="11">The sequence shown here is derived from an EMBL/GenBank/DDBJ whole genome shotgun (WGS) entry which is preliminary data.</text>
</comment>
<evidence type="ECO:0000313" key="12">
    <source>
        <dbReference type="Proteomes" id="UP000800981"/>
    </source>
</evidence>
<evidence type="ECO:0000256" key="3">
    <source>
        <dbReference type="ARBA" id="ARBA00022475"/>
    </source>
</evidence>
<keyword evidence="12" id="KW-1185">Reference proteome</keyword>
<comment type="subunit">
    <text evidence="9">Component of the Sec protein translocase complex. Heterotrimer consisting of SecY, SecE and SecG subunits. The heterotrimers can form oligomers, although 1 heterotrimer is thought to be able to translocate proteins. Interacts with the ribosome. Interacts with SecDF, and other proteins may be involved. Interacts with SecA.</text>
</comment>
<feature type="region of interest" description="Disordered" evidence="10">
    <location>
        <begin position="1"/>
        <end position="38"/>
    </location>
</feature>
<accession>A0ABX0GWL7</accession>
<evidence type="ECO:0000256" key="1">
    <source>
        <dbReference type="ARBA" id="ARBA00004370"/>
    </source>
</evidence>
<dbReference type="InterPro" id="IPR038379">
    <property type="entry name" value="SecE_sf"/>
</dbReference>
<comment type="similarity">
    <text evidence="9">Belongs to the SecE/SEC61-gamma family.</text>
</comment>
<reference evidence="11 12" key="1">
    <citation type="submission" date="2020-03" db="EMBL/GenBank/DDBJ databases">
        <title>Two novel Motilibacter sp.</title>
        <authorList>
            <person name="Liu S."/>
        </authorList>
    </citation>
    <scope>NUCLEOTIDE SEQUENCE [LARGE SCALE GENOMIC DNA]</scope>
    <source>
        <strain evidence="11 12">E257</strain>
    </source>
</reference>
<evidence type="ECO:0000256" key="5">
    <source>
        <dbReference type="ARBA" id="ARBA00022927"/>
    </source>
</evidence>
<dbReference type="PROSITE" id="PS01067">
    <property type="entry name" value="SECE_SEC61G"/>
    <property type="match status" value="1"/>
</dbReference>
<comment type="function">
    <text evidence="9">Essential subunit of the Sec protein translocation channel SecYEG. Clamps together the 2 halves of SecY. May contact the channel plug during translocation.</text>
</comment>
<evidence type="ECO:0000256" key="8">
    <source>
        <dbReference type="ARBA" id="ARBA00023136"/>
    </source>
</evidence>
<keyword evidence="7 9" id="KW-0811">Translocation</keyword>
<sequence length="98" mass="11183">MTELHDGSAVPERETGDDRRETGSVASREKSDRRGSSPVARTSLYFRQVVAEMRKVIWPTRHELTTYTTVVLVFVLVMIAIISVLDYGFGRLMFWVFG</sequence>
<keyword evidence="2 9" id="KW-0813">Transport</keyword>
<organism evidence="11 12">
    <name type="scientific">Motilibacter deserti</name>
    <dbReference type="NCBI Taxonomy" id="2714956"/>
    <lineage>
        <taxon>Bacteria</taxon>
        <taxon>Bacillati</taxon>
        <taxon>Actinomycetota</taxon>
        <taxon>Actinomycetes</taxon>
        <taxon>Motilibacterales</taxon>
        <taxon>Motilibacteraceae</taxon>
        <taxon>Motilibacter</taxon>
    </lineage>
</organism>
<keyword evidence="6 9" id="KW-1133">Transmembrane helix</keyword>
<dbReference type="Pfam" id="PF00584">
    <property type="entry name" value="SecE"/>
    <property type="match status" value="1"/>
</dbReference>
<feature type="transmembrane region" description="Helical" evidence="9">
    <location>
        <begin position="64"/>
        <end position="85"/>
    </location>
</feature>
<evidence type="ECO:0000256" key="4">
    <source>
        <dbReference type="ARBA" id="ARBA00022692"/>
    </source>
</evidence>
<dbReference type="InterPro" id="IPR005807">
    <property type="entry name" value="SecE_bac"/>
</dbReference>
<evidence type="ECO:0000256" key="7">
    <source>
        <dbReference type="ARBA" id="ARBA00023010"/>
    </source>
</evidence>